<dbReference type="Proteomes" id="UP001500683">
    <property type="component" value="Unassembled WGS sequence"/>
</dbReference>
<sequence>MLTTHPAIASPRAAQAAADHSGADSRALHGAKEVHFFDHYGRVEEVDPAEYHRYFPRPPGSIAGEWTPRYMYDFWTPPMLRAVAPEARLLVLLRDPLERLASALGFHRALEAGHSLAAVMEHQFHRALYWQQLRMLMNSFDRDRILVLQYERCVAEPERQARRTFEFIGVDPDMWHPVRPFDQQVGRSSPKPVVNEATRAVFCQAIAPDISRLLSEFPEIDPTLWPSVDPSSPASGTEAHDDLAALDG</sequence>
<evidence type="ECO:0000313" key="5">
    <source>
        <dbReference type="EMBL" id="GAA4056708.1"/>
    </source>
</evidence>
<reference evidence="6" key="1">
    <citation type="journal article" date="2019" name="Int. J. Syst. Evol. Microbiol.">
        <title>The Global Catalogue of Microorganisms (GCM) 10K type strain sequencing project: providing services to taxonomists for standard genome sequencing and annotation.</title>
        <authorList>
            <consortium name="The Broad Institute Genomics Platform"/>
            <consortium name="The Broad Institute Genome Sequencing Center for Infectious Disease"/>
            <person name="Wu L."/>
            <person name="Ma J."/>
        </authorList>
    </citation>
    <scope>NUCLEOTIDE SEQUENCE [LARGE SCALE GENOMIC DNA]</scope>
    <source>
        <strain evidence="6">JCM 16702</strain>
    </source>
</reference>
<dbReference type="InterPro" id="IPR000863">
    <property type="entry name" value="Sulfotransferase_dom"/>
</dbReference>
<evidence type="ECO:0000313" key="6">
    <source>
        <dbReference type="Proteomes" id="UP001500683"/>
    </source>
</evidence>
<feature type="compositionally biased region" description="Low complexity" evidence="3">
    <location>
        <begin position="7"/>
        <end position="18"/>
    </location>
</feature>
<dbReference type="SUPFAM" id="SSF52540">
    <property type="entry name" value="P-loop containing nucleoside triphosphate hydrolases"/>
    <property type="match status" value="1"/>
</dbReference>
<feature type="region of interest" description="Disordered" evidence="3">
    <location>
        <begin position="1"/>
        <end position="24"/>
    </location>
</feature>
<evidence type="ECO:0000256" key="1">
    <source>
        <dbReference type="ARBA" id="ARBA00022679"/>
    </source>
</evidence>
<protein>
    <recommendedName>
        <fullName evidence="4">Sulfotransferase domain-containing protein</fullName>
    </recommendedName>
</protein>
<feature type="region of interest" description="Disordered" evidence="3">
    <location>
        <begin position="225"/>
        <end position="248"/>
    </location>
</feature>
<feature type="domain" description="Sulfotransferase" evidence="4">
    <location>
        <begin position="83"/>
        <end position="171"/>
    </location>
</feature>
<dbReference type="PANTHER" id="PTHR10605">
    <property type="entry name" value="HEPARAN SULFATE SULFOTRANSFERASE"/>
    <property type="match status" value="1"/>
</dbReference>
<dbReference type="InterPro" id="IPR037359">
    <property type="entry name" value="NST/OST"/>
</dbReference>
<accession>A0ABP7V059</accession>
<comment type="caution">
    <text evidence="5">The sequence shown here is derived from an EMBL/GenBank/DDBJ whole genome shotgun (WGS) entry which is preliminary data.</text>
</comment>
<evidence type="ECO:0000256" key="3">
    <source>
        <dbReference type="SAM" id="MobiDB-lite"/>
    </source>
</evidence>
<gene>
    <name evidence="5" type="ORF">GCM10022214_05540</name>
</gene>
<organism evidence="5 6">
    <name type="scientific">Actinomadura miaoliensis</name>
    <dbReference type="NCBI Taxonomy" id="430685"/>
    <lineage>
        <taxon>Bacteria</taxon>
        <taxon>Bacillati</taxon>
        <taxon>Actinomycetota</taxon>
        <taxon>Actinomycetes</taxon>
        <taxon>Streptosporangiales</taxon>
        <taxon>Thermomonosporaceae</taxon>
        <taxon>Actinomadura</taxon>
    </lineage>
</organism>
<dbReference type="EMBL" id="BAAAZG010000001">
    <property type="protein sequence ID" value="GAA4056708.1"/>
    <property type="molecule type" value="Genomic_DNA"/>
</dbReference>
<dbReference type="PANTHER" id="PTHR10605:SF56">
    <property type="entry name" value="BIFUNCTIONAL HEPARAN SULFATE N-DEACETYLASE_N-SULFOTRANSFERASE"/>
    <property type="match status" value="1"/>
</dbReference>
<dbReference type="Pfam" id="PF00685">
    <property type="entry name" value="Sulfotransfer_1"/>
    <property type="match status" value="1"/>
</dbReference>
<dbReference type="InterPro" id="IPR027417">
    <property type="entry name" value="P-loop_NTPase"/>
</dbReference>
<keyword evidence="1" id="KW-0808">Transferase</keyword>
<proteinExistence type="predicted"/>
<name>A0ABP7V059_9ACTN</name>
<dbReference type="Gene3D" id="3.40.50.300">
    <property type="entry name" value="P-loop containing nucleotide triphosphate hydrolases"/>
    <property type="match status" value="1"/>
</dbReference>
<keyword evidence="6" id="KW-1185">Reference proteome</keyword>
<keyword evidence="2" id="KW-0325">Glycoprotein</keyword>
<feature type="compositionally biased region" description="Basic and acidic residues" evidence="3">
    <location>
        <begin position="238"/>
        <end position="248"/>
    </location>
</feature>
<evidence type="ECO:0000256" key="2">
    <source>
        <dbReference type="ARBA" id="ARBA00023180"/>
    </source>
</evidence>
<evidence type="ECO:0000259" key="4">
    <source>
        <dbReference type="Pfam" id="PF00685"/>
    </source>
</evidence>